<organism evidence="15 16">
    <name type="scientific">Anas platyrhynchos</name>
    <name type="common">Mallard</name>
    <name type="synonym">Anas boschas</name>
    <dbReference type="NCBI Taxonomy" id="8839"/>
    <lineage>
        <taxon>Eukaryota</taxon>
        <taxon>Metazoa</taxon>
        <taxon>Chordata</taxon>
        <taxon>Craniata</taxon>
        <taxon>Vertebrata</taxon>
        <taxon>Euteleostomi</taxon>
        <taxon>Archelosauria</taxon>
        <taxon>Archosauria</taxon>
        <taxon>Dinosauria</taxon>
        <taxon>Saurischia</taxon>
        <taxon>Theropoda</taxon>
        <taxon>Coelurosauria</taxon>
        <taxon>Aves</taxon>
        <taxon>Neognathae</taxon>
        <taxon>Galloanserae</taxon>
        <taxon>Anseriformes</taxon>
        <taxon>Anatidae</taxon>
        <taxon>Anatinae</taxon>
        <taxon>Anas</taxon>
    </lineage>
</organism>
<keyword evidence="6" id="KW-0256">Endoplasmic reticulum</keyword>
<dbReference type="InterPro" id="IPR039099">
    <property type="entry name" value="Pannexin"/>
</dbReference>
<evidence type="ECO:0000256" key="2">
    <source>
        <dbReference type="ARBA" id="ARBA00004651"/>
    </source>
</evidence>
<dbReference type="Pfam" id="PF00876">
    <property type="entry name" value="Innexin"/>
    <property type="match status" value="1"/>
</dbReference>
<evidence type="ECO:0000256" key="13">
    <source>
        <dbReference type="RuleBase" id="RU010713"/>
    </source>
</evidence>
<dbReference type="PROSITE" id="PS51013">
    <property type="entry name" value="PANNEXIN"/>
    <property type="match status" value="1"/>
</dbReference>
<evidence type="ECO:0000313" key="16">
    <source>
        <dbReference type="Proteomes" id="UP000694400"/>
    </source>
</evidence>
<keyword evidence="8 13" id="KW-0406">Ion transport</keyword>
<dbReference type="GO" id="GO:0022829">
    <property type="term" value="F:wide pore channel activity"/>
    <property type="evidence" value="ECO:0007669"/>
    <property type="project" value="TreeGrafter"/>
</dbReference>
<protein>
    <recommendedName>
        <fullName evidence="13">Pannexin</fullName>
    </recommendedName>
</protein>
<keyword evidence="10 12" id="KW-0325">Glycoprotein</keyword>
<dbReference type="GO" id="GO:0007267">
    <property type="term" value="P:cell-cell signaling"/>
    <property type="evidence" value="ECO:0007669"/>
    <property type="project" value="TreeGrafter"/>
</dbReference>
<evidence type="ECO:0000256" key="4">
    <source>
        <dbReference type="ARBA" id="ARBA00022475"/>
    </source>
</evidence>
<evidence type="ECO:0000256" key="9">
    <source>
        <dbReference type="ARBA" id="ARBA00023136"/>
    </source>
</evidence>
<feature type="region of interest" description="Disordered" evidence="14">
    <location>
        <begin position="483"/>
        <end position="538"/>
    </location>
</feature>
<dbReference type="PANTHER" id="PTHR15759">
    <property type="entry name" value="PANNEXIN"/>
    <property type="match status" value="1"/>
</dbReference>
<dbReference type="InterPro" id="IPR000990">
    <property type="entry name" value="Innexin"/>
</dbReference>
<evidence type="ECO:0000256" key="7">
    <source>
        <dbReference type="ARBA" id="ARBA00022989"/>
    </source>
</evidence>
<feature type="region of interest" description="Disordered" evidence="14">
    <location>
        <begin position="1"/>
        <end position="115"/>
    </location>
</feature>
<keyword evidence="4" id="KW-1003">Cell membrane</keyword>
<reference evidence="15" key="1">
    <citation type="submission" date="2019-08" db="EMBL/GenBank/DDBJ databases">
        <title>Three high-quality genomes provides insights into domestication of ducks.</title>
        <authorList>
            <person name="Hou Z.C."/>
            <person name="Zhu F."/>
            <person name="Yin Z.T."/>
            <person name="Zhang F."/>
        </authorList>
    </citation>
    <scope>NUCLEOTIDE SEQUENCE [LARGE SCALE GENOMIC DNA]</scope>
</reference>
<dbReference type="AlphaFoldDB" id="A0A8B9R0Q8"/>
<dbReference type="GO" id="GO:0006812">
    <property type="term" value="P:monoatomic cation transport"/>
    <property type="evidence" value="ECO:0007669"/>
    <property type="project" value="InterPro"/>
</dbReference>
<proteinExistence type="inferred from homology"/>
<dbReference type="GO" id="GO:0005921">
    <property type="term" value="C:gap junction"/>
    <property type="evidence" value="ECO:0007669"/>
    <property type="project" value="UniProtKB-UniRule"/>
</dbReference>
<evidence type="ECO:0000313" key="15">
    <source>
        <dbReference type="Ensembl" id="ENSAPLP00020005773.1"/>
    </source>
</evidence>
<dbReference type="Ensembl" id="ENSAPLT00020006207.1">
    <property type="protein sequence ID" value="ENSAPLP00020005773.1"/>
    <property type="gene ID" value="ENSAPLG00020004204.1"/>
</dbReference>
<dbReference type="GO" id="GO:0005886">
    <property type="term" value="C:plasma membrane"/>
    <property type="evidence" value="ECO:0007669"/>
    <property type="project" value="UniProtKB-SubCell"/>
</dbReference>
<sequence>MGQALLRAEEERLRGDGHKLEEQKSQNGRGRKGPLGTPQPNPCRAGPPGARCAGWQPGGFGISPEEDTPRPLRASLGGGDARLGPARPGARSSPEGAGLRGRCRAEPGGAEPGGAERCKTALYRAVPCRAVPSRAVPSPPWPSRTSPPSTSSRTFLLKEPPETRYKGLRLELALDKIVTCIAVGLPLLLISLAFAQEISIGAQISCFAPSSFSWRQAAYVDSYCWAAVQQKQPSQSNLENIPLWLHKFFPYILLLVAILLYLPCLFWRFTAAPHLSSDLKFIMEELDKAYNRAIKAANSVRSGDARDPTDLIPTANENLAQSLWEISESHFKYPIVEQYLRTKKNSKCLIIKYIFCRLLTLVIIFLACLYLGYYISLSSLSDEFLCTIKTGILKNDTTVPEVVQCKLIAVGVFKVLSYINLIVYLLVMPLVVYAMFVPFRWNSGVLKVYEILPTFDVLKLKSKCLDDLSLYLLFLEENTDTVDGKPGTAVPEKPEETPVEELEKDATELQVLTDHEASGHMSPREDKKLRQRLIDSSC</sequence>
<feature type="glycosylation site" description="N-linked (GlcNAc...) asparagine" evidence="12">
    <location>
        <position position="395"/>
    </location>
</feature>
<dbReference type="Proteomes" id="UP000694400">
    <property type="component" value="Chromosome 1"/>
</dbReference>
<keyword evidence="11 13" id="KW-0407">Ion channel</keyword>
<reference evidence="15" key="3">
    <citation type="submission" date="2025-09" db="UniProtKB">
        <authorList>
            <consortium name="Ensembl"/>
        </authorList>
    </citation>
    <scope>IDENTIFICATION</scope>
</reference>
<evidence type="ECO:0000256" key="14">
    <source>
        <dbReference type="SAM" id="MobiDB-lite"/>
    </source>
</evidence>
<dbReference type="GO" id="GO:0005789">
    <property type="term" value="C:endoplasmic reticulum membrane"/>
    <property type="evidence" value="ECO:0007669"/>
    <property type="project" value="UniProtKB-SubCell"/>
</dbReference>
<evidence type="ECO:0000256" key="5">
    <source>
        <dbReference type="ARBA" id="ARBA00022692"/>
    </source>
</evidence>
<evidence type="ECO:0000256" key="3">
    <source>
        <dbReference type="ARBA" id="ARBA00022448"/>
    </source>
</evidence>
<accession>A0A8B9R0Q8</accession>
<keyword evidence="9 13" id="KW-0472">Membrane</keyword>
<evidence type="ECO:0000256" key="8">
    <source>
        <dbReference type="ARBA" id="ARBA00023065"/>
    </source>
</evidence>
<comment type="similarity">
    <text evidence="13">Belongs to the pannexin family.</text>
</comment>
<feature type="compositionally biased region" description="Low complexity" evidence="14">
    <location>
        <begin position="143"/>
        <end position="154"/>
    </location>
</feature>
<keyword evidence="7 13" id="KW-1133">Transmembrane helix</keyword>
<comment type="caution">
    <text evidence="13">Lacks conserved residue(s) required for the propagation of feature annotation.</text>
</comment>
<gene>
    <name evidence="13" type="primary">PANX</name>
</gene>
<evidence type="ECO:0000256" key="1">
    <source>
        <dbReference type="ARBA" id="ARBA00004477"/>
    </source>
</evidence>
<keyword evidence="3 13" id="KW-0813">Transport</keyword>
<feature type="region of interest" description="Disordered" evidence="14">
    <location>
        <begin position="133"/>
        <end position="155"/>
    </location>
</feature>
<evidence type="ECO:0000256" key="11">
    <source>
        <dbReference type="ARBA" id="ARBA00023303"/>
    </source>
</evidence>
<feature type="compositionally biased region" description="Basic and acidic residues" evidence="14">
    <location>
        <begin position="513"/>
        <end position="528"/>
    </location>
</feature>
<feature type="transmembrane region" description="Helical" evidence="13">
    <location>
        <begin position="416"/>
        <end position="437"/>
    </location>
</feature>
<keyword evidence="5 13" id="KW-0812">Transmembrane</keyword>
<comment type="function">
    <text evidence="13">Structural component of the gap junctions and the hemichannels.</text>
</comment>
<comment type="subcellular location">
    <subcellularLocation>
        <location evidence="2 13">Cell membrane</location>
        <topology evidence="2 13">Multi-pass membrane protein</topology>
    </subcellularLocation>
    <subcellularLocation>
        <location evidence="1">Endoplasmic reticulum membrane</location>
        <topology evidence="1">Multi-pass membrane protein</topology>
    </subcellularLocation>
</comment>
<evidence type="ECO:0000256" key="12">
    <source>
        <dbReference type="PIRSR" id="PIRSR600990-51"/>
    </source>
</evidence>
<reference evidence="15" key="2">
    <citation type="submission" date="2025-08" db="UniProtKB">
        <authorList>
            <consortium name="Ensembl"/>
        </authorList>
    </citation>
    <scope>IDENTIFICATION</scope>
</reference>
<name>A0A8B9R0Q8_ANAPL</name>
<dbReference type="PANTHER" id="PTHR15759:SF5">
    <property type="entry name" value="PANNEXIN-1"/>
    <property type="match status" value="1"/>
</dbReference>
<evidence type="ECO:0000256" key="10">
    <source>
        <dbReference type="ARBA" id="ARBA00023180"/>
    </source>
</evidence>
<dbReference type="GlyCosmos" id="A0A8B9R0Q8">
    <property type="glycosylation" value="1 site, No reported glycans"/>
</dbReference>
<dbReference type="GO" id="GO:0034220">
    <property type="term" value="P:monoatomic ion transmembrane transport"/>
    <property type="evidence" value="ECO:0007669"/>
    <property type="project" value="UniProtKB-KW"/>
</dbReference>
<feature type="transmembrane region" description="Helical" evidence="13">
    <location>
        <begin position="350"/>
        <end position="375"/>
    </location>
</feature>
<evidence type="ECO:0000256" key="6">
    <source>
        <dbReference type="ARBA" id="ARBA00022824"/>
    </source>
</evidence>
<feature type="transmembrane region" description="Helical" evidence="13">
    <location>
        <begin position="248"/>
        <end position="267"/>
    </location>
</feature>
<dbReference type="GO" id="GO:0032732">
    <property type="term" value="P:positive regulation of interleukin-1 production"/>
    <property type="evidence" value="ECO:0007669"/>
    <property type="project" value="InterPro"/>
</dbReference>
<feature type="compositionally biased region" description="Basic and acidic residues" evidence="14">
    <location>
        <begin position="7"/>
        <end position="24"/>
    </location>
</feature>